<reference evidence="3" key="1">
    <citation type="journal article" date="2012" name="MBio">
        <title>Comparative genome analysis of Trichophyton rubrum and related dermatophytes reveals candidate genes involved in infection.</title>
        <authorList>
            <person name="Martinez D.A."/>
            <person name="Oliver B.G."/>
            <person name="Graeser Y."/>
            <person name="Goldberg J.M."/>
            <person name="Li W."/>
            <person name="Martinez-Rossi N.M."/>
            <person name="Monod M."/>
            <person name="Shelest E."/>
            <person name="Barton R.C."/>
            <person name="Birch E."/>
            <person name="Brakhage A.A."/>
            <person name="Chen Z."/>
            <person name="Gurr S.J."/>
            <person name="Heiman D."/>
            <person name="Heitman J."/>
            <person name="Kosti I."/>
            <person name="Rossi A."/>
            <person name="Saif S."/>
            <person name="Samalova M."/>
            <person name="Saunders C.W."/>
            <person name="Shea T."/>
            <person name="Summerbell R.C."/>
            <person name="Xu J."/>
            <person name="Young S."/>
            <person name="Zeng Q."/>
            <person name="Birren B.W."/>
            <person name="Cuomo C.A."/>
            <person name="White T.C."/>
        </authorList>
    </citation>
    <scope>NUCLEOTIDE SEQUENCE [LARGE SCALE GENOMIC DNA]</scope>
    <source>
        <strain evidence="3">ATCC MYA-4605 / CBS 113480</strain>
    </source>
</reference>
<dbReference type="OrthoDB" id="6513042at2759"/>
<dbReference type="RefSeq" id="XP_002850497.1">
    <property type="nucleotide sequence ID" value="XM_002850451.1"/>
</dbReference>
<feature type="domain" description="Helicase Sen1 N-terminal" evidence="1">
    <location>
        <begin position="111"/>
        <end position="470"/>
    </location>
</feature>
<dbReference type="EMBL" id="DS995701">
    <property type="protein sequence ID" value="EEQ27713.1"/>
    <property type="molecule type" value="Genomic_DNA"/>
</dbReference>
<dbReference type="OMA" id="CYILEEY"/>
<evidence type="ECO:0000313" key="2">
    <source>
        <dbReference type="EMBL" id="EEQ27713.1"/>
    </source>
</evidence>
<dbReference type="VEuPathDB" id="FungiDB:MCYG_00601"/>
<dbReference type="GeneID" id="9225722"/>
<evidence type="ECO:0000313" key="3">
    <source>
        <dbReference type="Proteomes" id="UP000002035"/>
    </source>
</evidence>
<dbReference type="STRING" id="554155.C5FD29"/>
<protein>
    <recommendedName>
        <fullName evidence="1">Helicase Sen1 N-terminal domain-containing protein</fullName>
    </recommendedName>
</protein>
<dbReference type="eggNOG" id="KOG1801">
    <property type="taxonomic scope" value="Eukaryota"/>
</dbReference>
<name>C5FD29_ARTOC</name>
<accession>C5FD29</accession>
<dbReference type="InterPro" id="IPR024481">
    <property type="entry name" value="Helicase_Sen1_N"/>
</dbReference>
<evidence type="ECO:0000259" key="1">
    <source>
        <dbReference type="Pfam" id="PF12726"/>
    </source>
</evidence>
<dbReference type="Proteomes" id="UP000002035">
    <property type="component" value="Unassembled WGS sequence"/>
</dbReference>
<dbReference type="AlphaFoldDB" id="C5FD29"/>
<keyword evidence="3" id="KW-1185">Reference proteome</keyword>
<gene>
    <name evidence="2" type="ORF">MCYG_00601</name>
</gene>
<dbReference type="HOGENOM" id="CLU_574869_0_0_1"/>
<organism evidence="2 3">
    <name type="scientific">Arthroderma otae (strain ATCC MYA-4605 / CBS 113480)</name>
    <name type="common">Microsporum canis</name>
    <dbReference type="NCBI Taxonomy" id="554155"/>
    <lineage>
        <taxon>Eukaryota</taxon>
        <taxon>Fungi</taxon>
        <taxon>Dikarya</taxon>
        <taxon>Ascomycota</taxon>
        <taxon>Pezizomycotina</taxon>
        <taxon>Eurotiomycetes</taxon>
        <taxon>Eurotiomycetidae</taxon>
        <taxon>Onygenales</taxon>
        <taxon>Arthrodermataceae</taxon>
        <taxon>Microsporum</taxon>
    </lineage>
</organism>
<sequence length="475" mass="55125">MAELMNALELVPFPFIFALYGCYILEEYVLELKSLPEELHLLCPRKNDDDMEQYSKYIDNENKNNELDVKPSVEVLERISEAAVRREKFLSCIQLLAFSGEEVEVHQQWIWRRLEGTLERCDICIKEYYKGKIWLIGTLGESYDESEVEKFSKMLDDWDISRVGRNLDKAASMLRSVPPERRKLSVLDRAAMLSIFEALSSTPVLGNENVLREHFDEPFKLVQSLRTLKITEYVPAATRFLFDQVQHRNHWAVFTWSRLGRAPTTSEFDWAIKEPLLAALRRASSPPFDADFVDTLWRGITIIIERLNKDQITHNLRGLELDPCRLSVDHLAIQSPALRSVINTIHALLEKSPGDFWDAMQTISPQAIIEQIFYNPQYEKFLIATDNDEPLAQSPLRDMLSWIDPFITSLKNTHQPQACRFLVHQLLNRLQEPRFPTIVKYHCFRSGLTVLYRTLRSFTDNEDTRGSVATIVLSE</sequence>
<proteinExistence type="predicted"/>
<dbReference type="Pfam" id="PF12726">
    <property type="entry name" value="SEN1_N"/>
    <property type="match status" value="1"/>
</dbReference>